<dbReference type="PROSITE" id="PS51257">
    <property type="entry name" value="PROKAR_LIPOPROTEIN"/>
    <property type="match status" value="1"/>
</dbReference>
<evidence type="ECO:0008006" key="4">
    <source>
        <dbReference type="Google" id="ProtNLM"/>
    </source>
</evidence>
<sequence length="261" mass="29701">MKLQCHKNILPLLPILLLSQGCAQNTAFSPPVNGERIRFTATVPGELEALPLHTIYRSDICRKELQNADWKTYTVPGYHRERYPLTMVTPGKAEADIPESGGGACNWRLSNIVFEVNLRNPAKIDPLISDSSGKEATFVFDNHAPGTFDGGYEKKAGDVNEELILFPLITESFIGGHEKSFWLIGKYETLTYKVKNTKNINLTVDYKSDMKTHRIGIKKKEEKAMATFIYPDGEQEKTRELFPEYKKLMKIYNERKNNSDH</sequence>
<protein>
    <recommendedName>
        <fullName evidence="4">Lipoprotein</fullName>
    </recommendedName>
</protein>
<name>A0A0D8L6S4_MORMO</name>
<comment type="caution">
    <text evidence="2">The sequence shown here is derived from an EMBL/GenBank/DDBJ whole genome shotgun (WGS) entry which is preliminary data.</text>
</comment>
<dbReference type="PATRIC" id="fig|582.24.peg.5267"/>
<evidence type="ECO:0000313" key="3">
    <source>
        <dbReference type="Proteomes" id="UP000032582"/>
    </source>
</evidence>
<accession>A0A0D8L6S4</accession>
<proteinExistence type="predicted"/>
<dbReference type="AlphaFoldDB" id="A0A0D8L6S4"/>
<gene>
    <name evidence="2" type="ORF">UA45_16455</name>
</gene>
<dbReference type="EMBL" id="JZSH01000243">
    <property type="protein sequence ID" value="KJF76826.1"/>
    <property type="molecule type" value="Genomic_DNA"/>
</dbReference>
<feature type="signal peptide" evidence="1">
    <location>
        <begin position="1"/>
        <end position="23"/>
    </location>
</feature>
<dbReference type="Proteomes" id="UP000032582">
    <property type="component" value="Unassembled WGS sequence"/>
</dbReference>
<keyword evidence="1" id="KW-0732">Signal</keyword>
<evidence type="ECO:0000313" key="2">
    <source>
        <dbReference type="EMBL" id="KJF76826.1"/>
    </source>
</evidence>
<feature type="chain" id="PRO_5002332249" description="Lipoprotein" evidence="1">
    <location>
        <begin position="24"/>
        <end position="261"/>
    </location>
</feature>
<reference evidence="2 3" key="1">
    <citation type="submission" date="2015-02" db="EMBL/GenBank/DDBJ databases">
        <title>Whole genome shotgun sequencing of cultured foodborne pathogen.</title>
        <authorList>
            <person name="Timme R."/>
            <person name="Allard M.W."/>
            <person name="Strain E."/>
            <person name="Evans P.S."/>
            <person name="Brown E."/>
        </authorList>
    </citation>
    <scope>NUCLEOTIDE SEQUENCE [LARGE SCALE GENOMIC DNA]</scope>
    <source>
        <strain evidence="2 3">GCSL-TSO-24</strain>
    </source>
</reference>
<evidence type="ECO:0000256" key="1">
    <source>
        <dbReference type="SAM" id="SignalP"/>
    </source>
</evidence>
<organism evidence="2 3">
    <name type="scientific">Morganella morganii</name>
    <name type="common">Proteus morganii</name>
    <dbReference type="NCBI Taxonomy" id="582"/>
    <lineage>
        <taxon>Bacteria</taxon>
        <taxon>Pseudomonadati</taxon>
        <taxon>Pseudomonadota</taxon>
        <taxon>Gammaproteobacteria</taxon>
        <taxon>Enterobacterales</taxon>
        <taxon>Morganellaceae</taxon>
        <taxon>Morganella</taxon>
    </lineage>
</organism>